<protein>
    <submittedName>
        <fullName evidence="1">Uncharacterized protein</fullName>
    </submittedName>
</protein>
<evidence type="ECO:0000313" key="1">
    <source>
        <dbReference type="EMBL" id="OLA38184.1"/>
    </source>
</evidence>
<comment type="caution">
    <text evidence="1">The sequence shown here is derived from an EMBL/GenBank/DDBJ whole genome shotgun (WGS) entry which is preliminary data.</text>
</comment>
<dbReference type="RefSeq" id="WP_303679543.1">
    <property type="nucleotide sequence ID" value="NZ_MNTG01000024.1"/>
</dbReference>
<organism evidence="1 2">
    <name type="scientific">Phascolarctobacterium succinatutens</name>
    <dbReference type="NCBI Taxonomy" id="626940"/>
    <lineage>
        <taxon>Bacteria</taxon>
        <taxon>Bacillati</taxon>
        <taxon>Bacillota</taxon>
        <taxon>Negativicutes</taxon>
        <taxon>Acidaminococcales</taxon>
        <taxon>Acidaminococcaceae</taxon>
        <taxon>Phascolarctobacterium</taxon>
    </lineage>
</organism>
<sequence length="204" mass="23951">MLNKISFKLSTETFGCDNEPTDVVEIYIDGDNLRKKISCGLPLGPSELYTSLMRSFFIFVCGCGCVGCGDTEVHIDETERLVIWHDFIHDSKTIEFNQIFVFDREQYYSEVNKILEWVGDTRLVHYLGNVFTVWSDELRLRYLADNLSCSCALRYDFKSEIYFGREEVLNVLKLEFAEGTYKQKKLKIFLQNRRLSWKDKSKRI</sequence>
<dbReference type="Proteomes" id="UP000186777">
    <property type="component" value="Unassembled WGS sequence"/>
</dbReference>
<name>A0A1Q6R727_9FIRM</name>
<evidence type="ECO:0000313" key="2">
    <source>
        <dbReference type="Proteomes" id="UP000186777"/>
    </source>
</evidence>
<proteinExistence type="predicted"/>
<accession>A0A1Q6R727</accession>
<reference evidence="1 2" key="1">
    <citation type="journal article" date="2016" name="Nat. Biotechnol.">
        <title>Measurement of bacterial replication rates in microbial communities.</title>
        <authorList>
            <person name="Brown C.T."/>
            <person name="Olm M.R."/>
            <person name="Thomas B.C."/>
            <person name="Banfield J.F."/>
        </authorList>
    </citation>
    <scope>NUCLEOTIDE SEQUENCE [LARGE SCALE GENOMIC DNA]</scope>
    <source>
        <strain evidence="1">46_33</strain>
    </source>
</reference>
<gene>
    <name evidence="1" type="ORF">BHW43_03560</name>
</gene>
<dbReference type="AlphaFoldDB" id="A0A1Q6R727"/>
<dbReference type="EMBL" id="MNTG01000024">
    <property type="protein sequence ID" value="OLA38184.1"/>
    <property type="molecule type" value="Genomic_DNA"/>
</dbReference>